<keyword evidence="2" id="KW-0805">Transcription regulation</keyword>
<dbReference type="Proteomes" id="UP000042997">
    <property type="component" value="Unassembled WGS sequence"/>
</dbReference>
<evidence type="ECO:0000313" key="8">
    <source>
        <dbReference type="EMBL" id="CDZ87064.1"/>
    </source>
</evidence>
<evidence type="ECO:0000256" key="2">
    <source>
        <dbReference type="ARBA" id="ARBA00023015"/>
    </source>
</evidence>
<feature type="domain" description="RNA polymerase sigma factor 70 region 4 type 2" evidence="7">
    <location>
        <begin position="33"/>
        <end position="82"/>
    </location>
</feature>
<dbReference type="CDD" id="cd06171">
    <property type="entry name" value="Sigma70_r4"/>
    <property type="match status" value="1"/>
</dbReference>
<accession>A0A098BEA6</accession>
<sequence length="119" mass="12459">MTAPTQDLDTAAATARGNQPDAVCGRSGGARAAALLSTLTRRQRDILRLRVIEGLSVEESAAVLRTTPGAVRVDQHRALSRLRAALADPVRMDAVTGPGDSRSRRGAVARLPRASAVPP</sequence>
<feature type="region of interest" description="Disordered" evidence="6">
    <location>
        <begin position="92"/>
        <end position="119"/>
    </location>
</feature>
<gene>
    <name evidence="8" type="ORF">RHRU231_200047</name>
</gene>
<dbReference type="Pfam" id="PF08281">
    <property type="entry name" value="Sigma70_r4_2"/>
    <property type="match status" value="1"/>
</dbReference>
<protein>
    <recommendedName>
        <fullName evidence="7">RNA polymerase sigma factor 70 region 4 type 2 domain-containing protein</fullName>
    </recommendedName>
</protein>
<evidence type="ECO:0000256" key="6">
    <source>
        <dbReference type="SAM" id="MobiDB-lite"/>
    </source>
</evidence>
<keyword evidence="3" id="KW-0731">Sigma factor</keyword>
<dbReference type="GO" id="GO:0006352">
    <property type="term" value="P:DNA-templated transcription initiation"/>
    <property type="evidence" value="ECO:0007669"/>
    <property type="project" value="InterPro"/>
</dbReference>
<dbReference type="InterPro" id="IPR036388">
    <property type="entry name" value="WH-like_DNA-bd_sf"/>
</dbReference>
<evidence type="ECO:0000256" key="4">
    <source>
        <dbReference type="ARBA" id="ARBA00023125"/>
    </source>
</evidence>
<dbReference type="InterPro" id="IPR013249">
    <property type="entry name" value="RNA_pol_sigma70_r4_t2"/>
</dbReference>
<evidence type="ECO:0000256" key="5">
    <source>
        <dbReference type="ARBA" id="ARBA00023163"/>
    </source>
</evidence>
<dbReference type="EMBL" id="CCSD01000029">
    <property type="protein sequence ID" value="CDZ87064.1"/>
    <property type="molecule type" value="Genomic_DNA"/>
</dbReference>
<dbReference type="GO" id="GO:0003677">
    <property type="term" value="F:DNA binding"/>
    <property type="evidence" value="ECO:0007669"/>
    <property type="project" value="UniProtKB-KW"/>
</dbReference>
<dbReference type="Gene3D" id="1.10.10.10">
    <property type="entry name" value="Winged helix-like DNA-binding domain superfamily/Winged helix DNA-binding domain"/>
    <property type="match status" value="1"/>
</dbReference>
<dbReference type="GO" id="GO:0016987">
    <property type="term" value="F:sigma factor activity"/>
    <property type="evidence" value="ECO:0007669"/>
    <property type="project" value="UniProtKB-KW"/>
</dbReference>
<evidence type="ECO:0000256" key="3">
    <source>
        <dbReference type="ARBA" id="ARBA00023082"/>
    </source>
</evidence>
<proteinExistence type="inferred from homology"/>
<reference evidence="8 9" key="1">
    <citation type="journal article" date="2014" name="Genome Announc.">
        <title>Draft Genome Sequence of Propane- and Butane-Oxidizing Actinobacterium Rhodococcus ruber IEGM 231.</title>
        <authorList>
            <person name="Ivshina I.B."/>
            <person name="Kuyukina M.S."/>
            <person name="Krivoruchko A.V."/>
            <person name="Barbe V."/>
            <person name="Fischer C."/>
        </authorList>
    </citation>
    <scope>NUCLEOTIDE SEQUENCE [LARGE SCALE GENOMIC DNA]</scope>
</reference>
<dbReference type="AlphaFoldDB" id="A0A098BEA6"/>
<keyword evidence="4" id="KW-0238">DNA-binding</keyword>
<feature type="region of interest" description="Disordered" evidence="6">
    <location>
        <begin position="1"/>
        <end position="22"/>
    </location>
</feature>
<evidence type="ECO:0000256" key="1">
    <source>
        <dbReference type="ARBA" id="ARBA00010641"/>
    </source>
</evidence>
<comment type="similarity">
    <text evidence="1">Belongs to the sigma-70 factor family. ECF subfamily.</text>
</comment>
<keyword evidence="5" id="KW-0804">Transcription</keyword>
<dbReference type="SUPFAM" id="SSF88659">
    <property type="entry name" value="Sigma3 and sigma4 domains of RNA polymerase sigma factors"/>
    <property type="match status" value="1"/>
</dbReference>
<dbReference type="RefSeq" id="WP_064066241.1">
    <property type="nucleotide sequence ID" value="NZ_CP029146.1"/>
</dbReference>
<dbReference type="InterPro" id="IPR013324">
    <property type="entry name" value="RNA_pol_sigma_r3/r4-like"/>
</dbReference>
<evidence type="ECO:0000313" key="9">
    <source>
        <dbReference type="Proteomes" id="UP000042997"/>
    </source>
</evidence>
<name>A0A098BEA6_9NOCA</name>
<evidence type="ECO:0000259" key="7">
    <source>
        <dbReference type="Pfam" id="PF08281"/>
    </source>
</evidence>
<organism evidence="8 9">
    <name type="scientific">Rhodococcus ruber</name>
    <dbReference type="NCBI Taxonomy" id="1830"/>
    <lineage>
        <taxon>Bacteria</taxon>
        <taxon>Bacillati</taxon>
        <taxon>Actinomycetota</taxon>
        <taxon>Actinomycetes</taxon>
        <taxon>Mycobacteriales</taxon>
        <taxon>Nocardiaceae</taxon>
        <taxon>Rhodococcus</taxon>
    </lineage>
</organism>